<dbReference type="EMBL" id="CP003185">
    <property type="protein sequence ID" value="AFK94273.1"/>
    <property type="molecule type" value="Genomic_DNA"/>
</dbReference>
<keyword evidence="3" id="KW-1185">Reference proteome</keyword>
<keyword evidence="1" id="KW-1133">Transmembrane helix</keyword>
<reference evidence="2 3" key="1">
    <citation type="journal article" date="2014" name="Appl. Environ. Microbiol.">
        <title>Profile of Secreted Hydrolases, Associated Proteins, and SlpA in Thermoanaerobacterium saccharolyticum during the Degradation of Hemicellulose.</title>
        <authorList>
            <person name="Currie D.H."/>
            <person name="Guss A.M."/>
            <person name="Herring C.D."/>
            <person name="Giannone R.J."/>
            <person name="Johnson C.M."/>
            <person name="Lankford P.K."/>
            <person name="Brown S.D."/>
            <person name="Hettich R.L."/>
            <person name="Lynd L.R."/>
        </authorList>
    </citation>
    <scope>NUCLEOTIDE SEQUENCE [LARGE SCALE GENOMIC DNA]</scope>
    <source>
        <strain evidence="3">DSM 8691 / JW/SL-YS485</strain>
    </source>
</reference>
<name>I3WBS2_THESW</name>
<feature type="transmembrane region" description="Helical" evidence="1">
    <location>
        <begin position="60"/>
        <end position="78"/>
    </location>
</feature>
<dbReference type="Proteomes" id="UP000006178">
    <property type="component" value="Plasmid pMU3262"/>
</dbReference>
<keyword evidence="1" id="KW-0472">Membrane</keyword>
<feature type="transmembrane region" description="Helical" evidence="1">
    <location>
        <begin position="34"/>
        <end position="54"/>
    </location>
</feature>
<sequence length="117" mass="13451">MIDNLLFLFSRYLALPFVCILFAFISNKINFKQFLLLIFLPVAVLSILLGLFSLLLYNQYLVLLAIASISIIVSVYFLHKFYKSRNEEGIARVIFSLFLIISNCGVSFLIINSKFIK</sequence>
<evidence type="ECO:0000313" key="3">
    <source>
        <dbReference type="Proteomes" id="UP000006178"/>
    </source>
</evidence>
<feature type="transmembrane region" description="Helical" evidence="1">
    <location>
        <begin position="6"/>
        <end position="25"/>
    </location>
</feature>
<evidence type="ECO:0000256" key="1">
    <source>
        <dbReference type="SAM" id="Phobius"/>
    </source>
</evidence>
<accession>I3WBS2</accession>
<keyword evidence="1" id="KW-0812">Transmembrane</keyword>
<organism evidence="2 3">
    <name type="scientific">Thermoanaerobacterium saccharolyticum (strain DSM 8691 / JW/SL-YS485)</name>
    <dbReference type="NCBI Taxonomy" id="1094508"/>
    <lineage>
        <taxon>Bacteria</taxon>
        <taxon>Bacillati</taxon>
        <taxon>Bacillota</taxon>
        <taxon>Clostridia</taxon>
        <taxon>Thermoanaerobacterales</taxon>
        <taxon>Thermoanaerobacteraceae</taxon>
        <taxon>Thermoanaerobacterium</taxon>
    </lineage>
</organism>
<feature type="transmembrane region" description="Helical" evidence="1">
    <location>
        <begin position="90"/>
        <end position="111"/>
    </location>
</feature>
<dbReference type="AlphaFoldDB" id="I3WBS2"/>
<dbReference type="BioCyc" id="TSAC1094508:GLMA-2772-MONOMER"/>
<evidence type="ECO:0000313" key="2">
    <source>
        <dbReference type="EMBL" id="AFK94273.1"/>
    </source>
</evidence>
<gene>
    <name evidence="2" type="ordered locus">Tsac_2726</name>
</gene>
<protein>
    <submittedName>
        <fullName evidence="2">Uncharacterized protein</fullName>
    </submittedName>
</protein>
<keyword evidence="2" id="KW-0614">Plasmid</keyword>
<proteinExistence type="predicted"/>
<geneLocation type="plasmid" evidence="2 3">
    <name>pMU3262</name>
</geneLocation>
<dbReference type="KEGG" id="tsh:Tsac_2726"/>